<dbReference type="CDD" id="cd04080">
    <property type="entry name" value="CBM6_cellulase-like"/>
    <property type="match status" value="1"/>
</dbReference>
<evidence type="ECO:0000259" key="2">
    <source>
        <dbReference type="PROSITE" id="PS51175"/>
    </source>
</evidence>
<reference evidence="4 5" key="1">
    <citation type="journal article" date="2019" name="Int. J. Syst. Evol. Microbiol.">
        <title>The Global Catalogue of Microorganisms (GCM) 10K type strain sequencing project: providing services to taxonomists for standard genome sequencing and annotation.</title>
        <authorList>
            <consortium name="The Broad Institute Genomics Platform"/>
            <consortium name="The Broad Institute Genome Sequencing Center for Infectious Disease"/>
            <person name="Wu L."/>
            <person name="Ma J."/>
        </authorList>
    </citation>
    <scope>NUCLEOTIDE SEQUENCE [LARGE SCALE GENOMIC DNA]</scope>
    <source>
        <strain evidence="4 5">JCM 15914</strain>
    </source>
</reference>
<sequence length="477" mass="52705">MRNNFLSSAVAASAAAAFCFSSVFTPANAAPDNPPSPANIGQEEQHLQLPQSDKAYPWIASHRGQWRIAPENSIKAVTTAINDGAEIVEIDVRRTADGHLVLMHDETVDRTTNGSGKVSELSLAEIKELRLQEGLGNGPAPLTDHQVPTFEEVLEAVEGKNVLLNLDKGWDVREQMYEELAARDMVDYGVFKGAPNVEEANEFMAAHPEAHYMHVVNDAQAGDFEQFTSHMPVAFELVFDNPNDLQAQQEYWDKVDAVSDIWINTMWSSLADGNTDEAALRGSTKGWQAMVDRGADMLQTDNVRTVNAWREGRDVTKLGTKPSSIRVQAEDYIDDPALYHDANPRNECGTRAIRSSSSPVDACDLDGAHIIQYIRDGEWFTLPVTATQPGNYRLSIRHSSDTEPGGTVSVDTGKGFGKPIALPNTTHNRAFQVTDLGKFKLDRGTQQIKLKFTHADYASVDWIQLNRGQRADVELMR</sequence>
<evidence type="ECO:0008006" key="6">
    <source>
        <dbReference type="Google" id="ProtNLM"/>
    </source>
</evidence>
<dbReference type="PANTHER" id="PTHR46320">
    <property type="entry name" value="GLYCEROPHOSPHODIESTER PHOSPHODIESTERASE 1"/>
    <property type="match status" value="1"/>
</dbReference>
<accession>A0ABN2XD79</accession>
<dbReference type="Proteomes" id="UP001500166">
    <property type="component" value="Unassembled WGS sequence"/>
</dbReference>
<dbReference type="InterPro" id="IPR008979">
    <property type="entry name" value="Galactose-bd-like_sf"/>
</dbReference>
<dbReference type="Gene3D" id="2.60.120.260">
    <property type="entry name" value="Galactose-binding domain-like"/>
    <property type="match status" value="1"/>
</dbReference>
<dbReference type="PROSITE" id="PS51175">
    <property type="entry name" value="CBM6"/>
    <property type="match status" value="1"/>
</dbReference>
<dbReference type="PANTHER" id="PTHR46320:SF1">
    <property type="entry name" value="GLYCEROPHOSPHODIESTER PHOSPHODIESTERASE 1"/>
    <property type="match status" value="1"/>
</dbReference>
<keyword evidence="5" id="KW-1185">Reference proteome</keyword>
<evidence type="ECO:0000259" key="3">
    <source>
        <dbReference type="PROSITE" id="PS51704"/>
    </source>
</evidence>
<proteinExistence type="predicted"/>
<dbReference type="Pfam" id="PF18099">
    <property type="entry name" value="CBM_35_2"/>
    <property type="match status" value="1"/>
</dbReference>
<gene>
    <name evidence="4" type="ORF">GCM10009824_01610</name>
</gene>
<organism evidence="4 5">
    <name type="scientific">Kocuria atrinae</name>
    <dbReference type="NCBI Taxonomy" id="592377"/>
    <lineage>
        <taxon>Bacteria</taxon>
        <taxon>Bacillati</taxon>
        <taxon>Actinomycetota</taxon>
        <taxon>Actinomycetes</taxon>
        <taxon>Micrococcales</taxon>
        <taxon>Micrococcaceae</taxon>
        <taxon>Kocuria</taxon>
    </lineage>
</organism>
<evidence type="ECO:0000256" key="1">
    <source>
        <dbReference type="SAM" id="SignalP"/>
    </source>
</evidence>
<feature type="signal peptide" evidence="1">
    <location>
        <begin position="1"/>
        <end position="29"/>
    </location>
</feature>
<protein>
    <recommendedName>
        <fullName evidence="6">Glycerophosphoryl diester phosphodiesterase</fullName>
    </recommendedName>
</protein>
<dbReference type="InterPro" id="IPR032160">
    <property type="entry name" value="DUF4996"/>
</dbReference>
<dbReference type="RefSeq" id="WP_344223171.1">
    <property type="nucleotide sequence ID" value="NZ_BAAAQA010000002.1"/>
</dbReference>
<dbReference type="SUPFAM" id="SSF49785">
    <property type="entry name" value="Galactose-binding domain-like"/>
    <property type="match status" value="1"/>
</dbReference>
<dbReference type="InterPro" id="IPR017946">
    <property type="entry name" value="PLC-like_Pdiesterase_TIM-brl"/>
</dbReference>
<dbReference type="CDD" id="cd08566">
    <property type="entry name" value="GDPD_AtGDE_like"/>
    <property type="match status" value="1"/>
</dbReference>
<evidence type="ECO:0000313" key="4">
    <source>
        <dbReference type="EMBL" id="GAA2108393.1"/>
    </source>
</evidence>
<dbReference type="InterPro" id="IPR030395">
    <property type="entry name" value="GP_PDE_dom"/>
</dbReference>
<dbReference type="Gene3D" id="3.20.20.190">
    <property type="entry name" value="Phosphatidylinositol (PI) phosphodiesterase"/>
    <property type="match status" value="1"/>
</dbReference>
<dbReference type="Pfam" id="PF03009">
    <property type="entry name" value="GDPD"/>
    <property type="match status" value="1"/>
</dbReference>
<dbReference type="EMBL" id="BAAAQA010000002">
    <property type="protein sequence ID" value="GAA2108393.1"/>
    <property type="molecule type" value="Genomic_DNA"/>
</dbReference>
<comment type="caution">
    <text evidence="4">The sequence shown here is derived from an EMBL/GenBank/DDBJ whole genome shotgun (WGS) entry which is preliminary data.</text>
</comment>
<dbReference type="InterPro" id="IPR041342">
    <property type="entry name" value="CBM35"/>
</dbReference>
<dbReference type="Pfam" id="PF16387">
    <property type="entry name" value="DUF4996"/>
    <property type="match status" value="1"/>
</dbReference>
<keyword evidence="1" id="KW-0732">Signal</keyword>
<feature type="domain" description="GP-PDE" evidence="3">
    <location>
        <begin position="57"/>
        <end position="340"/>
    </location>
</feature>
<name>A0ABN2XD79_9MICC</name>
<dbReference type="InterPro" id="IPR005084">
    <property type="entry name" value="CBM6"/>
</dbReference>
<dbReference type="SUPFAM" id="SSF51695">
    <property type="entry name" value="PLC-like phosphodiesterases"/>
    <property type="match status" value="1"/>
</dbReference>
<evidence type="ECO:0000313" key="5">
    <source>
        <dbReference type="Proteomes" id="UP001500166"/>
    </source>
</evidence>
<dbReference type="PROSITE" id="PS51704">
    <property type="entry name" value="GP_PDE"/>
    <property type="match status" value="1"/>
</dbReference>
<feature type="chain" id="PRO_5047513456" description="Glycerophosphoryl diester phosphodiesterase" evidence="1">
    <location>
        <begin position="30"/>
        <end position="477"/>
    </location>
</feature>
<feature type="domain" description="CBM6" evidence="2">
    <location>
        <begin position="325"/>
        <end position="466"/>
    </location>
</feature>